<reference evidence="3" key="2">
    <citation type="journal article" date="2008" name="Nucleic Acids Res.">
        <title>The rice annotation project database (RAP-DB): 2008 update.</title>
        <authorList>
            <consortium name="The rice annotation project (RAP)"/>
        </authorList>
    </citation>
    <scope>GENOME REANNOTATION</scope>
    <source>
        <strain evidence="3">cv. Nipponbare</strain>
    </source>
</reference>
<feature type="region of interest" description="Disordered" evidence="1">
    <location>
        <begin position="56"/>
        <end position="91"/>
    </location>
</feature>
<protein>
    <submittedName>
        <fullName evidence="2">Uncharacterized protein</fullName>
    </submittedName>
</protein>
<reference evidence="3" key="1">
    <citation type="journal article" date="2005" name="Nature">
        <title>The map-based sequence of the rice genome.</title>
        <authorList>
            <consortium name="International rice genome sequencing project (IRGSP)"/>
            <person name="Matsumoto T."/>
            <person name="Wu J."/>
            <person name="Kanamori H."/>
            <person name="Katayose Y."/>
            <person name="Fujisawa M."/>
            <person name="Namiki N."/>
            <person name="Mizuno H."/>
            <person name="Yamamoto K."/>
            <person name="Antonio B.A."/>
            <person name="Baba T."/>
            <person name="Sakata K."/>
            <person name="Nagamura Y."/>
            <person name="Aoki H."/>
            <person name="Arikawa K."/>
            <person name="Arita K."/>
            <person name="Bito T."/>
            <person name="Chiden Y."/>
            <person name="Fujitsuka N."/>
            <person name="Fukunaka R."/>
            <person name="Hamada M."/>
            <person name="Harada C."/>
            <person name="Hayashi A."/>
            <person name="Hijishita S."/>
            <person name="Honda M."/>
            <person name="Hosokawa S."/>
            <person name="Ichikawa Y."/>
            <person name="Idonuma A."/>
            <person name="Iijima M."/>
            <person name="Ikeda M."/>
            <person name="Ikeno M."/>
            <person name="Ito K."/>
            <person name="Ito S."/>
            <person name="Ito T."/>
            <person name="Ito Y."/>
            <person name="Ito Y."/>
            <person name="Iwabuchi A."/>
            <person name="Kamiya K."/>
            <person name="Karasawa W."/>
            <person name="Kurita K."/>
            <person name="Katagiri S."/>
            <person name="Kikuta A."/>
            <person name="Kobayashi H."/>
            <person name="Kobayashi N."/>
            <person name="Machita K."/>
            <person name="Maehara T."/>
            <person name="Masukawa M."/>
            <person name="Mizubayashi T."/>
            <person name="Mukai Y."/>
            <person name="Nagasaki H."/>
            <person name="Nagata Y."/>
            <person name="Naito S."/>
            <person name="Nakashima M."/>
            <person name="Nakama Y."/>
            <person name="Nakamichi Y."/>
            <person name="Nakamura M."/>
            <person name="Meguro A."/>
            <person name="Negishi M."/>
            <person name="Ohta I."/>
            <person name="Ohta T."/>
            <person name="Okamoto M."/>
            <person name="Ono N."/>
            <person name="Saji S."/>
            <person name="Sakaguchi M."/>
            <person name="Sakai K."/>
            <person name="Shibata M."/>
            <person name="Shimokawa T."/>
            <person name="Song J."/>
            <person name="Takazaki Y."/>
            <person name="Terasawa K."/>
            <person name="Tsugane M."/>
            <person name="Tsuji K."/>
            <person name="Ueda S."/>
            <person name="Waki K."/>
            <person name="Yamagata H."/>
            <person name="Yamamoto M."/>
            <person name="Yamamoto S."/>
            <person name="Yamane H."/>
            <person name="Yoshiki S."/>
            <person name="Yoshihara R."/>
            <person name="Yukawa K."/>
            <person name="Zhong H."/>
            <person name="Yano M."/>
            <person name="Yuan Q."/>
            <person name="Ouyang S."/>
            <person name="Liu J."/>
            <person name="Jones K.M."/>
            <person name="Gansberger K."/>
            <person name="Moffat K."/>
            <person name="Hill J."/>
            <person name="Bera J."/>
            <person name="Fadrosh D."/>
            <person name="Jin S."/>
            <person name="Johri S."/>
            <person name="Kim M."/>
            <person name="Overton L."/>
            <person name="Reardon M."/>
            <person name="Tsitrin T."/>
            <person name="Vuong H."/>
            <person name="Weaver B."/>
            <person name="Ciecko A."/>
            <person name="Tallon L."/>
            <person name="Jackson J."/>
            <person name="Pai G."/>
            <person name="Aken S.V."/>
            <person name="Utterback T."/>
            <person name="Reidmuller S."/>
            <person name="Feldblyum T."/>
            <person name="Hsiao J."/>
            <person name="Zismann V."/>
            <person name="Iobst S."/>
            <person name="de Vazeille A.R."/>
            <person name="Buell C.R."/>
            <person name="Ying K."/>
            <person name="Li Y."/>
            <person name="Lu T."/>
            <person name="Huang Y."/>
            <person name="Zhao Q."/>
            <person name="Feng Q."/>
            <person name="Zhang L."/>
            <person name="Zhu J."/>
            <person name="Weng Q."/>
            <person name="Mu J."/>
            <person name="Lu Y."/>
            <person name="Fan D."/>
            <person name="Liu Y."/>
            <person name="Guan J."/>
            <person name="Zhang Y."/>
            <person name="Yu S."/>
            <person name="Liu X."/>
            <person name="Zhang Y."/>
            <person name="Hong G."/>
            <person name="Han B."/>
            <person name="Choisne N."/>
            <person name="Demange N."/>
            <person name="Orjeda G."/>
            <person name="Samain S."/>
            <person name="Cattolico L."/>
            <person name="Pelletier E."/>
            <person name="Couloux A."/>
            <person name="Segurens B."/>
            <person name="Wincker P."/>
            <person name="D'Hont A."/>
            <person name="Scarpelli C."/>
            <person name="Weissenbach J."/>
            <person name="Salanoubat M."/>
            <person name="Quetier F."/>
            <person name="Yu Y."/>
            <person name="Kim H.R."/>
            <person name="Rambo T."/>
            <person name="Currie J."/>
            <person name="Collura K."/>
            <person name="Luo M."/>
            <person name="Yang T."/>
            <person name="Ammiraju J.S.S."/>
            <person name="Engler F."/>
            <person name="Soderlund C."/>
            <person name="Wing R.A."/>
            <person name="Palmer L.E."/>
            <person name="de la Bastide M."/>
            <person name="Spiegel L."/>
            <person name="Nascimento L."/>
            <person name="Zutavern T."/>
            <person name="O'Shaughnessy A."/>
            <person name="Dike S."/>
            <person name="Dedhia N."/>
            <person name="Preston R."/>
            <person name="Balija V."/>
            <person name="McCombie W.R."/>
            <person name="Chow T."/>
            <person name="Chen H."/>
            <person name="Chung M."/>
            <person name="Chen C."/>
            <person name="Shaw J."/>
            <person name="Wu H."/>
            <person name="Hsiao K."/>
            <person name="Chao Y."/>
            <person name="Chu M."/>
            <person name="Cheng C."/>
            <person name="Hour A."/>
            <person name="Lee P."/>
            <person name="Lin S."/>
            <person name="Lin Y."/>
            <person name="Liou J."/>
            <person name="Liu S."/>
            <person name="Hsing Y."/>
            <person name="Raghuvanshi S."/>
            <person name="Mohanty A."/>
            <person name="Bharti A.K."/>
            <person name="Gaur A."/>
            <person name="Gupta V."/>
            <person name="Kumar D."/>
            <person name="Ravi V."/>
            <person name="Vij S."/>
            <person name="Kapur A."/>
            <person name="Khurana P."/>
            <person name="Khurana P."/>
            <person name="Khurana J.P."/>
            <person name="Tyagi A.K."/>
            <person name="Gaikwad K."/>
            <person name="Singh A."/>
            <person name="Dalal V."/>
            <person name="Srivastava S."/>
            <person name="Dixit A."/>
            <person name="Pal A.K."/>
            <person name="Ghazi I.A."/>
            <person name="Yadav M."/>
            <person name="Pandit A."/>
            <person name="Bhargava A."/>
            <person name="Sureshbabu K."/>
            <person name="Batra K."/>
            <person name="Sharma T.R."/>
            <person name="Mohapatra T."/>
            <person name="Singh N.K."/>
            <person name="Messing J."/>
            <person name="Nelson A.B."/>
            <person name="Fuks G."/>
            <person name="Kavchok S."/>
            <person name="Keizer G."/>
            <person name="Linton E."/>
            <person name="Llaca V."/>
            <person name="Song R."/>
            <person name="Tanyolac B."/>
            <person name="Young S."/>
            <person name="Ho-Il K."/>
            <person name="Hahn J.H."/>
            <person name="Sangsakoo G."/>
            <person name="Vanavichit A."/>
            <person name="de Mattos Luiz.A.T."/>
            <person name="Zimmer P.D."/>
            <person name="Malone G."/>
            <person name="Dellagostin O."/>
            <person name="de Oliveira A.C."/>
            <person name="Bevan M."/>
            <person name="Bancroft I."/>
            <person name="Minx P."/>
            <person name="Cordum H."/>
            <person name="Wilson R."/>
            <person name="Cheng Z."/>
            <person name="Jin W."/>
            <person name="Jiang J."/>
            <person name="Leong S.A."/>
            <person name="Iwama H."/>
            <person name="Gojobori T."/>
            <person name="Itoh T."/>
            <person name="Niimura Y."/>
            <person name="Fujii Y."/>
            <person name="Habara T."/>
            <person name="Sakai H."/>
            <person name="Sato Y."/>
            <person name="Wilson G."/>
            <person name="Kumar K."/>
            <person name="McCouch S."/>
            <person name="Juretic N."/>
            <person name="Hoen D."/>
            <person name="Wright S."/>
            <person name="Bruskiewich R."/>
            <person name="Bureau T."/>
            <person name="Miyao A."/>
            <person name="Hirochika H."/>
            <person name="Nishikawa T."/>
            <person name="Kadowaki K."/>
            <person name="Sugiura M."/>
            <person name="Burr B."/>
            <person name="Sasaki T."/>
        </authorList>
    </citation>
    <scope>NUCLEOTIDE SEQUENCE [LARGE SCALE GENOMIC DNA]</scope>
    <source>
        <strain evidence="3">cv. Nipponbare</strain>
    </source>
</reference>
<dbReference type="Proteomes" id="UP000000763">
    <property type="component" value="Chromosome 2"/>
</dbReference>
<evidence type="ECO:0000256" key="1">
    <source>
        <dbReference type="SAM" id="MobiDB-lite"/>
    </source>
</evidence>
<name>Q6K9N8_ORYSJ</name>
<feature type="region of interest" description="Disordered" evidence="1">
    <location>
        <begin position="1"/>
        <end position="26"/>
    </location>
</feature>
<gene>
    <name evidence="2" type="primary">OJ1234_B11.15</name>
</gene>
<feature type="compositionally biased region" description="Basic and acidic residues" evidence="1">
    <location>
        <begin position="68"/>
        <end position="78"/>
    </location>
</feature>
<evidence type="ECO:0000313" key="3">
    <source>
        <dbReference type="Proteomes" id="UP000000763"/>
    </source>
</evidence>
<feature type="compositionally biased region" description="Basic residues" evidence="1">
    <location>
        <begin position="8"/>
        <end position="23"/>
    </location>
</feature>
<sequence>MIKTKQGTSKHQRRRRQQGRKTKQQWSHWWSPLAMILATEPMTKIRLKWEESKGNELSGLARGVKASSRKEESIIDDEKGIEEEKEEGHLN</sequence>
<proteinExistence type="predicted"/>
<organism evidence="2 3">
    <name type="scientific">Oryza sativa subsp. japonica</name>
    <name type="common">Rice</name>
    <dbReference type="NCBI Taxonomy" id="39947"/>
    <lineage>
        <taxon>Eukaryota</taxon>
        <taxon>Viridiplantae</taxon>
        <taxon>Streptophyta</taxon>
        <taxon>Embryophyta</taxon>
        <taxon>Tracheophyta</taxon>
        <taxon>Spermatophyta</taxon>
        <taxon>Magnoliopsida</taxon>
        <taxon>Liliopsida</taxon>
        <taxon>Poales</taxon>
        <taxon>Poaceae</taxon>
        <taxon>BOP clade</taxon>
        <taxon>Oryzoideae</taxon>
        <taxon>Oryzeae</taxon>
        <taxon>Oryzinae</taxon>
        <taxon>Oryza</taxon>
        <taxon>Oryza sativa</taxon>
    </lineage>
</organism>
<accession>Q6K9N8</accession>
<dbReference type="EMBL" id="AP004053">
    <property type="protein sequence ID" value="BAD21544.1"/>
    <property type="molecule type" value="Genomic_DNA"/>
</dbReference>
<dbReference type="AlphaFoldDB" id="Q6K9N8"/>
<evidence type="ECO:0000313" key="2">
    <source>
        <dbReference type="EMBL" id="BAD21544.1"/>
    </source>
</evidence>